<organism evidence="2 3">
    <name type="scientific">Haloferax marinum</name>
    <dbReference type="NCBI Taxonomy" id="2666143"/>
    <lineage>
        <taxon>Archaea</taxon>
        <taxon>Methanobacteriati</taxon>
        <taxon>Methanobacteriota</taxon>
        <taxon>Stenosarchaea group</taxon>
        <taxon>Halobacteria</taxon>
        <taxon>Halobacteriales</taxon>
        <taxon>Haloferacaceae</taxon>
        <taxon>Haloferax</taxon>
    </lineage>
</organism>
<comment type="caution">
    <text evidence="2">The sequence shown here is derived from an EMBL/GenBank/DDBJ whole genome shotgun (WGS) entry which is preliminary data.</text>
</comment>
<name>A0A6A8GAJ5_9EURY</name>
<dbReference type="RefSeq" id="WP_151112123.1">
    <property type="nucleotide sequence ID" value="NZ_WKJQ01000001.1"/>
</dbReference>
<dbReference type="InterPro" id="IPR055768">
    <property type="entry name" value="DUF7344"/>
</dbReference>
<evidence type="ECO:0000313" key="3">
    <source>
        <dbReference type="Proteomes" id="UP000443423"/>
    </source>
</evidence>
<dbReference type="OrthoDB" id="247722at2157"/>
<dbReference type="AlphaFoldDB" id="A0A6A8GAJ5"/>
<reference evidence="2 3" key="1">
    <citation type="submission" date="2019-11" db="EMBL/GenBank/DDBJ databases">
        <title>Whole genome sequence of Haloferax sp. MBLA0078.</title>
        <authorList>
            <person name="Seo M.-J."/>
            <person name="Cho E.-S."/>
        </authorList>
    </citation>
    <scope>NUCLEOTIDE SEQUENCE [LARGE SCALE GENOMIC DNA]</scope>
    <source>
        <strain evidence="2 3">MBLA0078</strain>
    </source>
</reference>
<evidence type="ECO:0000259" key="1">
    <source>
        <dbReference type="Pfam" id="PF24035"/>
    </source>
</evidence>
<dbReference type="Pfam" id="PF24035">
    <property type="entry name" value="DUF7344"/>
    <property type="match status" value="1"/>
</dbReference>
<keyword evidence="3" id="KW-1185">Reference proteome</keyword>
<accession>A0A6A8GAJ5</accession>
<gene>
    <name evidence="2" type="ORF">GJR99_11055</name>
</gene>
<protein>
    <recommendedName>
        <fullName evidence="1">DUF7344 domain-containing protein</fullName>
    </recommendedName>
</protein>
<proteinExistence type="predicted"/>
<dbReference type="EMBL" id="WKJQ01000001">
    <property type="protein sequence ID" value="MRW97106.1"/>
    <property type="molecule type" value="Genomic_DNA"/>
</dbReference>
<dbReference type="Proteomes" id="UP000443423">
    <property type="component" value="Unassembled WGS sequence"/>
</dbReference>
<sequence length="118" mass="13180">MSTKRPSNRHDVSTDEIFDVLGEKRRRTLLTELCSHSDSITLFALADKLSQTDANHEETIDDEVLVTLHHVDLPKLDDAGLLTYDSSHQVVRFDSVTTDFGAALEDVELALDSIRDAL</sequence>
<feature type="domain" description="DUF7344" evidence="1">
    <location>
        <begin position="18"/>
        <end position="92"/>
    </location>
</feature>
<evidence type="ECO:0000313" key="2">
    <source>
        <dbReference type="EMBL" id="MRW97106.1"/>
    </source>
</evidence>